<dbReference type="InterPro" id="IPR024078">
    <property type="entry name" value="LmbE-like_dom_sf"/>
</dbReference>
<evidence type="ECO:0000313" key="1">
    <source>
        <dbReference type="EMBL" id="BAS28200.1"/>
    </source>
</evidence>
<dbReference type="GO" id="GO:0016811">
    <property type="term" value="F:hydrolase activity, acting on carbon-nitrogen (but not peptide) bonds, in linear amides"/>
    <property type="evidence" value="ECO:0007669"/>
    <property type="project" value="TreeGrafter"/>
</dbReference>
<dbReference type="KEGG" id="lpil:LIP_2359"/>
<dbReference type="SUPFAM" id="SSF102588">
    <property type="entry name" value="LmbE-like"/>
    <property type="match status" value="1"/>
</dbReference>
<sequence length="243" mass="26734">MSEPLKNQKSILVVGAHAADFVWRAAGAVAVATSLGARATVVALSYGERGEAGDLWKEPNQTLENVRRIRREQAEQAAAAIGAEFRCLDLGDYPLEVDREALDRLTELIHEVAPDVILTHTEKDPFNPDHPVACEAVKKARLLAAGSGVVSAFKTLKPPALYCFEPHQPELCGFVPTTFVDITPVFEKKRKAMEAVASQTYLQRYYAELAERRGNHARRASGDSSIKHAEAYQRLLPMVVSEL</sequence>
<reference evidence="2" key="2">
    <citation type="journal article" date="2016" name="Int. J. Syst. Evol. Microbiol.">
        <title>Complete genome sequence and cell structure of Limnochorda pilosa, a Gram-negative spore-former within the phylum Firmicutes.</title>
        <authorList>
            <person name="Watanabe M."/>
            <person name="Kojima H."/>
            <person name="Fukui M."/>
        </authorList>
    </citation>
    <scope>NUCLEOTIDE SEQUENCE [LARGE SCALE GENOMIC DNA]</scope>
    <source>
        <strain evidence="2">HC45</strain>
    </source>
</reference>
<accession>A0A0K2SM68</accession>
<gene>
    <name evidence="1" type="ORF">LIP_2359</name>
</gene>
<proteinExistence type="predicted"/>
<dbReference type="RefSeq" id="WP_198409508.1">
    <property type="nucleotide sequence ID" value="NZ_AP014924.1"/>
</dbReference>
<organism evidence="1 2">
    <name type="scientific">Limnochorda pilosa</name>
    <dbReference type="NCBI Taxonomy" id="1555112"/>
    <lineage>
        <taxon>Bacteria</taxon>
        <taxon>Bacillati</taxon>
        <taxon>Bacillota</taxon>
        <taxon>Limnochordia</taxon>
        <taxon>Limnochordales</taxon>
        <taxon>Limnochordaceae</taxon>
        <taxon>Limnochorda</taxon>
    </lineage>
</organism>
<evidence type="ECO:0000313" key="2">
    <source>
        <dbReference type="Proteomes" id="UP000065807"/>
    </source>
</evidence>
<dbReference type="STRING" id="1555112.LIP_2359"/>
<reference evidence="2" key="1">
    <citation type="submission" date="2015-07" db="EMBL/GenBank/DDBJ databases">
        <title>Complete genome sequence and phylogenetic analysis of Limnochorda pilosa.</title>
        <authorList>
            <person name="Watanabe M."/>
            <person name="Kojima H."/>
            <person name="Fukui M."/>
        </authorList>
    </citation>
    <scope>NUCLEOTIDE SEQUENCE [LARGE SCALE GENOMIC DNA]</scope>
    <source>
        <strain evidence="2">HC45</strain>
    </source>
</reference>
<dbReference type="PANTHER" id="PTHR12993:SF29">
    <property type="entry name" value="BLR3841 PROTEIN"/>
    <property type="match status" value="1"/>
</dbReference>
<name>A0A0K2SM68_LIMPI</name>
<dbReference type="Proteomes" id="UP000065807">
    <property type="component" value="Chromosome"/>
</dbReference>
<dbReference type="AlphaFoldDB" id="A0A0K2SM68"/>
<dbReference type="Gene3D" id="3.40.50.10320">
    <property type="entry name" value="LmbE-like"/>
    <property type="match status" value="1"/>
</dbReference>
<keyword evidence="2" id="KW-1185">Reference proteome</keyword>
<dbReference type="PATRIC" id="fig|1555112.3.peg.2405"/>
<protein>
    <submittedName>
        <fullName evidence="1">GlcNAc-PI de-N-acetylase</fullName>
    </submittedName>
</protein>
<dbReference type="InterPro" id="IPR003737">
    <property type="entry name" value="GlcNAc_PI_deacetylase-related"/>
</dbReference>
<dbReference type="Pfam" id="PF02585">
    <property type="entry name" value="PIG-L"/>
    <property type="match status" value="1"/>
</dbReference>
<dbReference type="PANTHER" id="PTHR12993">
    <property type="entry name" value="N-ACETYLGLUCOSAMINYL-PHOSPHATIDYLINOSITOL DE-N-ACETYLASE-RELATED"/>
    <property type="match status" value="1"/>
</dbReference>
<dbReference type="EMBL" id="AP014924">
    <property type="protein sequence ID" value="BAS28200.1"/>
    <property type="molecule type" value="Genomic_DNA"/>
</dbReference>